<accession>A0A0G4GFV7</accession>
<reference evidence="2" key="1">
    <citation type="submission" date="2014-11" db="EMBL/GenBank/DDBJ databases">
        <authorList>
            <person name="Otto D Thomas"/>
            <person name="Naeem Raeece"/>
        </authorList>
    </citation>
    <scope>NUCLEOTIDE SEQUENCE</scope>
</reference>
<sequence length="175" mass="18561">MSGLRFLLLSFILVLAVPVLVTAEEGETAEASSSSATIQSVCLYFGPSECNSYVSQCKPLNTCFQPGTLVSAAMKMKGMTSALFYGTEAEEVTAQRRMLSSDMAFKVILADGKVILTKYDDAACETGETAIGEPVQLQDNACQKVQSNIYVKGAASSLVAPLSLVLLLLGLALWS</sequence>
<name>A0A0G4GFV7_9ALVE</name>
<protein>
    <submittedName>
        <fullName evidence="2">Uncharacterized protein</fullName>
    </submittedName>
</protein>
<gene>
    <name evidence="2" type="ORF">Cvel_21709</name>
</gene>
<feature type="chain" id="PRO_5005190119" evidence="1">
    <location>
        <begin position="24"/>
        <end position="175"/>
    </location>
</feature>
<feature type="signal peptide" evidence="1">
    <location>
        <begin position="1"/>
        <end position="23"/>
    </location>
</feature>
<dbReference type="EMBL" id="CDMZ01001169">
    <property type="protein sequence ID" value="CEM28391.1"/>
    <property type="molecule type" value="Genomic_DNA"/>
</dbReference>
<proteinExistence type="predicted"/>
<organism evidence="2">
    <name type="scientific">Chromera velia CCMP2878</name>
    <dbReference type="NCBI Taxonomy" id="1169474"/>
    <lineage>
        <taxon>Eukaryota</taxon>
        <taxon>Sar</taxon>
        <taxon>Alveolata</taxon>
        <taxon>Colpodellida</taxon>
        <taxon>Chromeraceae</taxon>
        <taxon>Chromera</taxon>
    </lineage>
</organism>
<evidence type="ECO:0000256" key="1">
    <source>
        <dbReference type="SAM" id="SignalP"/>
    </source>
</evidence>
<dbReference type="VEuPathDB" id="CryptoDB:Cvel_21709"/>
<dbReference type="AlphaFoldDB" id="A0A0G4GFV7"/>
<evidence type="ECO:0000313" key="2">
    <source>
        <dbReference type="EMBL" id="CEM28391.1"/>
    </source>
</evidence>
<keyword evidence="1" id="KW-0732">Signal</keyword>